<gene>
    <name evidence="1" type="ORF">ACOLOM_LOCUS12431</name>
</gene>
<organism evidence="1 2">
    <name type="scientific">Acaulospora colombiana</name>
    <dbReference type="NCBI Taxonomy" id="27376"/>
    <lineage>
        <taxon>Eukaryota</taxon>
        <taxon>Fungi</taxon>
        <taxon>Fungi incertae sedis</taxon>
        <taxon>Mucoromycota</taxon>
        <taxon>Glomeromycotina</taxon>
        <taxon>Glomeromycetes</taxon>
        <taxon>Diversisporales</taxon>
        <taxon>Acaulosporaceae</taxon>
        <taxon>Acaulospora</taxon>
    </lineage>
</organism>
<dbReference type="Proteomes" id="UP000789525">
    <property type="component" value="Unassembled WGS sequence"/>
</dbReference>
<reference evidence="1" key="1">
    <citation type="submission" date="2021-06" db="EMBL/GenBank/DDBJ databases">
        <authorList>
            <person name="Kallberg Y."/>
            <person name="Tangrot J."/>
            <person name="Rosling A."/>
        </authorList>
    </citation>
    <scope>NUCLEOTIDE SEQUENCE</scope>
    <source>
        <strain evidence="1">CL356</strain>
    </source>
</reference>
<evidence type="ECO:0000313" key="1">
    <source>
        <dbReference type="EMBL" id="CAG8745724.1"/>
    </source>
</evidence>
<dbReference type="EMBL" id="CAJVPT010050283">
    <property type="protein sequence ID" value="CAG8745724.1"/>
    <property type="molecule type" value="Genomic_DNA"/>
</dbReference>
<accession>A0ACA9QCF7</accession>
<sequence length="53" mass="5756">NVTTNRGNSRQAANARQSIPATRAQRAEQVVNIGHLNESNIPSSATPNSRRMI</sequence>
<evidence type="ECO:0000313" key="2">
    <source>
        <dbReference type="Proteomes" id="UP000789525"/>
    </source>
</evidence>
<comment type="caution">
    <text evidence="1">The sequence shown here is derived from an EMBL/GenBank/DDBJ whole genome shotgun (WGS) entry which is preliminary data.</text>
</comment>
<name>A0ACA9QCF7_9GLOM</name>
<keyword evidence="2" id="KW-1185">Reference proteome</keyword>
<proteinExistence type="predicted"/>
<protein>
    <submittedName>
        <fullName evidence="1">11178_t:CDS:1</fullName>
    </submittedName>
</protein>
<feature type="non-terminal residue" evidence="1">
    <location>
        <position position="1"/>
    </location>
</feature>